<comment type="subcellular location">
    <subcellularLocation>
        <location evidence="1">Cytoplasm</location>
    </subcellularLocation>
</comment>
<dbReference type="Pfam" id="PF10248">
    <property type="entry name" value="Mlf1IP"/>
    <property type="match status" value="1"/>
</dbReference>
<name>A0A8I6TLA0_CIMLE</name>
<evidence type="ECO:0000256" key="5">
    <source>
        <dbReference type="SAM" id="MobiDB-lite"/>
    </source>
</evidence>
<evidence type="ECO:0000256" key="3">
    <source>
        <dbReference type="ARBA" id="ARBA00022490"/>
    </source>
</evidence>
<feature type="region of interest" description="Disordered" evidence="5">
    <location>
        <begin position="199"/>
        <end position="221"/>
    </location>
</feature>
<dbReference type="InterPro" id="IPR019376">
    <property type="entry name" value="Myeloid_leukemia_factor"/>
</dbReference>
<evidence type="ECO:0000256" key="2">
    <source>
        <dbReference type="ARBA" id="ARBA00008332"/>
    </source>
</evidence>
<dbReference type="OrthoDB" id="8707547at2759"/>
<comment type="similarity">
    <text evidence="2">Belongs to the MLF family.</text>
</comment>
<feature type="region of interest" description="Disordered" evidence="5">
    <location>
        <begin position="110"/>
        <end position="135"/>
    </location>
</feature>
<sequence>MFLFGSLPGEVEEDPFVGGHMWHMNQMMNGFFRDPFQDMMGMIGNDAAYRGGHPHRSSTNSIMGDLATGGGIGELMPFGFPNLGRVFQDMNNASGHMTSMSTVMTMTQGPDGRPQVYQASTSTRQGPGGVRETKKTVADSRTGVKKMSIGHHIYDRAHVIEREQNVYSGDQEERQEFINLDEDDAEEFQQEWEAKTRSTRTAIGYGGAQPHGSRRYKRDRAQPQLALTSGTSQEEPQQPRYCDVANKLKSKKSSSRHSVRNALKAQTTSALPQTTSIAAKIAHRYGRKY</sequence>
<dbReference type="PANTHER" id="PTHR13105">
    <property type="entry name" value="MYELOID LEUKEMIA FACTOR"/>
    <property type="match status" value="1"/>
</dbReference>
<dbReference type="GeneID" id="106674122"/>
<proteinExistence type="inferred from homology"/>
<accession>A0A8I6TLA0</accession>
<dbReference type="GO" id="GO:0005737">
    <property type="term" value="C:cytoplasm"/>
    <property type="evidence" value="ECO:0007669"/>
    <property type="project" value="UniProtKB-SubCell"/>
</dbReference>
<dbReference type="CTD" id="36750"/>
<reference evidence="6" key="1">
    <citation type="submission" date="2022-01" db="UniProtKB">
        <authorList>
            <consortium name="EnsemblMetazoa"/>
        </authorList>
    </citation>
    <scope>IDENTIFICATION</scope>
</reference>
<evidence type="ECO:0008006" key="8">
    <source>
        <dbReference type="Google" id="ProtNLM"/>
    </source>
</evidence>
<dbReference type="EnsemblMetazoa" id="XM_024230323.1">
    <property type="protein sequence ID" value="XP_024086091.1"/>
    <property type="gene ID" value="LOC106674122"/>
</dbReference>
<dbReference type="RefSeq" id="XP_024086091.1">
    <property type="nucleotide sequence ID" value="XM_024230323.1"/>
</dbReference>
<evidence type="ECO:0000256" key="1">
    <source>
        <dbReference type="ARBA" id="ARBA00004496"/>
    </source>
</evidence>
<protein>
    <recommendedName>
        <fullName evidence="8">Myeloid leukemia factor</fullName>
    </recommendedName>
</protein>
<dbReference type="OMA" id="FGQMHQQ"/>
<keyword evidence="7" id="KW-1185">Reference proteome</keyword>
<keyword evidence="4" id="KW-0597">Phosphoprotein</keyword>
<keyword evidence="3" id="KW-0963">Cytoplasm</keyword>
<evidence type="ECO:0000313" key="7">
    <source>
        <dbReference type="Proteomes" id="UP000494040"/>
    </source>
</evidence>
<organism evidence="6 7">
    <name type="scientific">Cimex lectularius</name>
    <name type="common">Bed bug</name>
    <name type="synonym">Acanthia lectularia</name>
    <dbReference type="NCBI Taxonomy" id="79782"/>
    <lineage>
        <taxon>Eukaryota</taxon>
        <taxon>Metazoa</taxon>
        <taxon>Ecdysozoa</taxon>
        <taxon>Arthropoda</taxon>
        <taxon>Hexapoda</taxon>
        <taxon>Insecta</taxon>
        <taxon>Pterygota</taxon>
        <taxon>Neoptera</taxon>
        <taxon>Paraneoptera</taxon>
        <taxon>Hemiptera</taxon>
        <taxon>Heteroptera</taxon>
        <taxon>Panheteroptera</taxon>
        <taxon>Cimicomorpha</taxon>
        <taxon>Cimicidae</taxon>
        <taxon>Cimex</taxon>
    </lineage>
</organism>
<evidence type="ECO:0000313" key="6">
    <source>
        <dbReference type="EnsemblMetazoa" id="XP_024086091.1"/>
    </source>
</evidence>
<dbReference type="Proteomes" id="UP000494040">
    <property type="component" value="Unassembled WGS sequence"/>
</dbReference>
<evidence type="ECO:0000256" key="4">
    <source>
        <dbReference type="ARBA" id="ARBA00022553"/>
    </source>
</evidence>
<dbReference type="AlphaFoldDB" id="A0A8I6TLA0"/>